<dbReference type="AlphaFoldDB" id="A0A167MPD3"/>
<evidence type="ECO:0000313" key="3">
    <source>
        <dbReference type="Proteomes" id="UP000076874"/>
    </source>
</evidence>
<name>A0A167MPD3_9HYPO</name>
<dbReference type="InterPro" id="IPR056004">
    <property type="entry name" value="DUF7582"/>
</dbReference>
<sequence length="304" mass="33708">MARPSSTDLVSKESSFRENIAILSYLILFHFFATPPDCSFIAYAMGCGSSKPHRQPQRHGGHARPVQLQNLNISGPVTPPGSVPALVRGDNGLWVAYEQRDLTRQNIVKALSYAAQYLHNHGENIVIVAVGGVVNTVLLKSRNATHDVDFFSASLGGRRLQLLRDAGLYAVERSSVRLSEDWLNNATARMPGVVENIDHLIQSATRQNDVIFQAPGLTVFAAPWGYAFVKKISRITQGTGRSYDAADAVSYLHQHIRHNGNKAVTIQQIRAWGNQYRALVPDLVLRQINDLYTQTYGQHGIQFH</sequence>
<dbReference type="Pfam" id="PF24483">
    <property type="entry name" value="DUF7582"/>
    <property type="match status" value="1"/>
</dbReference>
<dbReference type="EMBL" id="AZHD01000023">
    <property type="protein sequence ID" value="OAA54609.1"/>
    <property type="molecule type" value="Genomic_DNA"/>
</dbReference>
<dbReference type="STRING" id="1081102.A0A167MPD3"/>
<feature type="domain" description="DUF7582" evidence="1">
    <location>
        <begin position="105"/>
        <end position="298"/>
    </location>
</feature>
<dbReference type="OrthoDB" id="3348320at2759"/>
<accession>A0A167MPD3</accession>
<organism evidence="2 3">
    <name type="scientific">Niveomyces insectorum RCEF 264</name>
    <dbReference type="NCBI Taxonomy" id="1081102"/>
    <lineage>
        <taxon>Eukaryota</taxon>
        <taxon>Fungi</taxon>
        <taxon>Dikarya</taxon>
        <taxon>Ascomycota</taxon>
        <taxon>Pezizomycotina</taxon>
        <taxon>Sordariomycetes</taxon>
        <taxon>Hypocreomycetidae</taxon>
        <taxon>Hypocreales</taxon>
        <taxon>Cordycipitaceae</taxon>
        <taxon>Niveomyces</taxon>
    </lineage>
</organism>
<dbReference type="Proteomes" id="UP000076874">
    <property type="component" value="Unassembled WGS sequence"/>
</dbReference>
<comment type="caution">
    <text evidence="2">The sequence shown here is derived from an EMBL/GenBank/DDBJ whole genome shotgun (WGS) entry which is preliminary data.</text>
</comment>
<proteinExistence type="predicted"/>
<protein>
    <recommendedName>
        <fullName evidence="1">DUF7582 domain-containing protein</fullName>
    </recommendedName>
</protein>
<gene>
    <name evidence="2" type="ORF">SPI_08855</name>
</gene>
<evidence type="ECO:0000313" key="2">
    <source>
        <dbReference type="EMBL" id="OAA54609.1"/>
    </source>
</evidence>
<evidence type="ECO:0000259" key="1">
    <source>
        <dbReference type="Pfam" id="PF24483"/>
    </source>
</evidence>
<reference evidence="2 3" key="1">
    <citation type="journal article" date="2016" name="Genome Biol. Evol.">
        <title>Divergent and convergent evolution of fungal pathogenicity.</title>
        <authorList>
            <person name="Shang Y."/>
            <person name="Xiao G."/>
            <person name="Zheng P."/>
            <person name="Cen K."/>
            <person name="Zhan S."/>
            <person name="Wang C."/>
        </authorList>
    </citation>
    <scope>NUCLEOTIDE SEQUENCE [LARGE SCALE GENOMIC DNA]</scope>
    <source>
        <strain evidence="2 3">RCEF 264</strain>
    </source>
</reference>
<keyword evidence="3" id="KW-1185">Reference proteome</keyword>